<dbReference type="EMBL" id="KE148148">
    <property type="protein sequence ID" value="EPE08606.1"/>
    <property type="molecule type" value="Genomic_DNA"/>
</dbReference>
<feature type="transmembrane region" description="Helical" evidence="2">
    <location>
        <begin position="85"/>
        <end position="103"/>
    </location>
</feature>
<keyword evidence="2" id="KW-0812">Transmembrane</keyword>
<evidence type="ECO:0000259" key="3">
    <source>
        <dbReference type="Pfam" id="PF16035"/>
    </source>
</evidence>
<evidence type="ECO:0000256" key="2">
    <source>
        <dbReference type="SAM" id="Phobius"/>
    </source>
</evidence>
<dbReference type="InterPro" id="IPR036298">
    <property type="entry name" value="Chalcone_isomerase_sf"/>
</dbReference>
<dbReference type="Pfam" id="PF16035">
    <property type="entry name" value="Chalcone_2"/>
    <property type="match status" value="1"/>
</dbReference>
<feature type="domain" description="Chalcone isomerase" evidence="3">
    <location>
        <begin position="186"/>
        <end position="393"/>
    </location>
</feature>
<keyword evidence="5" id="KW-1185">Reference proteome</keyword>
<feature type="compositionally biased region" description="Low complexity" evidence="1">
    <location>
        <begin position="22"/>
        <end position="50"/>
    </location>
</feature>
<evidence type="ECO:0000256" key="1">
    <source>
        <dbReference type="SAM" id="MobiDB-lite"/>
    </source>
</evidence>
<dbReference type="InterPro" id="IPR016087">
    <property type="entry name" value="Chalcone_isomerase"/>
</dbReference>
<dbReference type="InterPro" id="IPR016088">
    <property type="entry name" value="Chalcone_isomerase_3-sand"/>
</dbReference>
<dbReference type="PANTHER" id="PTHR47284:SF3">
    <property type="entry name" value="FATTY-ACID-BINDING PROTEIN 2"/>
    <property type="match status" value="1"/>
</dbReference>
<proteinExistence type="predicted"/>
<dbReference type="STRING" id="1262450.S3C9J3"/>
<dbReference type="HOGENOM" id="CLU_038840_1_1_1"/>
<dbReference type="Gene3D" id="3.50.70.10">
    <property type="match status" value="1"/>
</dbReference>
<dbReference type="AlphaFoldDB" id="S3C9J3"/>
<gene>
    <name evidence="4" type="ORF">F503_04193</name>
</gene>
<dbReference type="VEuPathDB" id="FungiDB:F503_04193"/>
<dbReference type="PANTHER" id="PTHR47284">
    <property type="entry name" value="FATTY-ACID-BINDING PROTEIN 2"/>
    <property type="match status" value="1"/>
</dbReference>
<keyword evidence="2" id="KW-0472">Membrane</keyword>
<dbReference type="OrthoDB" id="18193at2759"/>
<evidence type="ECO:0000313" key="5">
    <source>
        <dbReference type="Proteomes" id="UP000016923"/>
    </source>
</evidence>
<evidence type="ECO:0000313" key="4">
    <source>
        <dbReference type="EMBL" id="EPE08606.1"/>
    </source>
</evidence>
<dbReference type="SUPFAM" id="SSF54626">
    <property type="entry name" value="Chalcone isomerase"/>
    <property type="match status" value="1"/>
</dbReference>
<organism evidence="4 5">
    <name type="scientific">Ophiostoma piceae (strain UAMH 11346)</name>
    <name type="common">Sap stain fungus</name>
    <dbReference type="NCBI Taxonomy" id="1262450"/>
    <lineage>
        <taxon>Eukaryota</taxon>
        <taxon>Fungi</taxon>
        <taxon>Dikarya</taxon>
        <taxon>Ascomycota</taxon>
        <taxon>Pezizomycotina</taxon>
        <taxon>Sordariomycetes</taxon>
        <taxon>Sordariomycetidae</taxon>
        <taxon>Ophiostomatales</taxon>
        <taxon>Ophiostomataceae</taxon>
        <taxon>Ophiostoma</taxon>
    </lineage>
</organism>
<protein>
    <submittedName>
        <fullName evidence="4">Chalcone-flavanone isomerase</fullName>
    </submittedName>
</protein>
<reference evidence="4 5" key="1">
    <citation type="journal article" date="2013" name="BMC Genomics">
        <title>The genome and transcriptome of the pine saprophyte Ophiostoma piceae, and a comparison with the bark beetle-associated pine pathogen Grosmannia clavigera.</title>
        <authorList>
            <person name="Haridas S."/>
            <person name="Wang Y."/>
            <person name="Lim L."/>
            <person name="Massoumi Alamouti S."/>
            <person name="Jackman S."/>
            <person name="Docking R."/>
            <person name="Robertson G."/>
            <person name="Birol I."/>
            <person name="Bohlmann J."/>
            <person name="Breuil C."/>
        </authorList>
    </citation>
    <scope>NUCLEOTIDE SEQUENCE [LARGE SCALE GENOMIC DNA]</scope>
    <source>
        <strain evidence="4 5">UAMH 11346</strain>
    </source>
</reference>
<sequence length="412" mass="44751">MLCRATMRPRGPPMATRSFSSAASTLLRTPRTARTARTAPTKPSAPPAGTRTFLRPAQNDSNILDSLDVSRIARDRYNYERRRRIFLYCGALSGFVATCYTAWKIKVLLDNPIQADAAGVAASSIDQARKVVVHDKDGREIVPTGNSTVPEFPRTLVLGDLDGSTAKDAAPVSSQTIVIPNGAVEDEYTLVGFGTRTVSFLSIQVYVVGFYIATADIAALQNRLVKRVNPIATALVPSEKDDLRASLLDPAEGEALWDALLADGVPARSLFRIVPVRDTDFPHLRDGFVRAIQAKAPRILEQEAKEGASATPDFGESVKEFRRAFNRGKAPKKQELLMVRGADGSLRVVFDDGRSTGRQVLGSVADERVSRALWLNYLGGRKVASEATRKSIVDGVIEFVERPIGTVASQVV</sequence>
<keyword evidence="2" id="KW-1133">Transmembrane helix</keyword>
<name>S3C9J3_OPHP1</name>
<feature type="region of interest" description="Disordered" evidence="1">
    <location>
        <begin position="1"/>
        <end position="56"/>
    </location>
</feature>
<accession>S3C9J3</accession>
<dbReference type="OMA" id="FMHLRDG"/>
<dbReference type="Proteomes" id="UP000016923">
    <property type="component" value="Unassembled WGS sequence"/>
</dbReference>
<keyword evidence="4" id="KW-0413">Isomerase</keyword>
<dbReference type="eggNOG" id="ENOG502RGD3">
    <property type="taxonomic scope" value="Eukaryota"/>
</dbReference>
<dbReference type="GO" id="GO:0016872">
    <property type="term" value="F:intramolecular lyase activity"/>
    <property type="evidence" value="ECO:0007669"/>
    <property type="project" value="InterPro"/>
</dbReference>